<name>A0A0E9QUP9_ANGAN</name>
<accession>A0A0E9QUP9</accession>
<keyword evidence="1" id="KW-0812">Transmembrane</keyword>
<dbReference type="EMBL" id="GBXM01088592">
    <property type="protein sequence ID" value="JAH19985.1"/>
    <property type="molecule type" value="Transcribed_RNA"/>
</dbReference>
<dbReference type="AlphaFoldDB" id="A0A0E9QUP9"/>
<reference evidence="2" key="1">
    <citation type="submission" date="2014-11" db="EMBL/GenBank/DDBJ databases">
        <authorList>
            <person name="Amaro Gonzalez C."/>
        </authorList>
    </citation>
    <scope>NUCLEOTIDE SEQUENCE</scope>
</reference>
<evidence type="ECO:0000256" key="1">
    <source>
        <dbReference type="SAM" id="Phobius"/>
    </source>
</evidence>
<protein>
    <submittedName>
        <fullName evidence="2">Uncharacterized protein</fullName>
    </submittedName>
</protein>
<evidence type="ECO:0000313" key="2">
    <source>
        <dbReference type="EMBL" id="JAH19985.1"/>
    </source>
</evidence>
<reference evidence="2" key="2">
    <citation type="journal article" date="2015" name="Fish Shellfish Immunol.">
        <title>Early steps in the European eel (Anguilla anguilla)-Vibrio vulnificus interaction in the gills: Role of the RtxA13 toxin.</title>
        <authorList>
            <person name="Callol A."/>
            <person name="Pajuelo D."/>
            <person name="Ebbesson L."/>
            <person name="Teles M."/>
            <person name="MacKenzie S."/>
            <person name="Amaro C."/>
        </authorList>
    </citation>
    <scope>NUCLEOTIDE SEQUENCE</scope>
</reference>
<keyword evidence="1" id="KW-0472">Membrane</keyword>
<feature type="transmembrane region" description="Helical" evidence="1">
    <location>
        <begin position="19"/>
        <end position="40"/>
    </location>
</feature>
<proteinExistence type="predicted"/>
<keyword evidence="1" id="KW-1133">Transmembrane helix</keyword>
<sequence length="54" mass="6121">MSSPVCCCSLTVYQTVDLMFWLCLCSFIQTVHLMMACFTGTDTYLVIMLRDNGN</sequence>
<organism evidence="2">
    <name type="scientific">Anguilla anguilla</name>
    <name type="common">European freshwater eel</name>
    <name type="synonym">Muraena anguilla</name>
    <dbReference type="NCBI Taxonomy" id="7936"/>
    <lineage>
        <taxon>Eukaryota</taxon>
        <taxon>Metazoa</taxon>
        <taxon>Chordata</taxon>
        <taxon>Craniata</taxon>
        <taxon>Vertebrata</taxon>
        <taxon>Euteleostomi</taxon>
        <taxon>Actinopterygii</taxon>
        <taxon>Neopterygii</taxon>
        <taxon>Teleostei</taxon>
        <taxon>Anguilliformes</taxon>
        <taxon>Anguillidae</taxon>
        <taxon>Anguilla</taxon>
    </lineage>
</organism>